<proteinExistence type="predicted"/>
<dbReference type="Proteomes" id="UP000053317">
    <property type="component" value="Unassembled WGS sequence"/>
</dbReference>
<evidence type="ECO:0000313" key="3">
    <source>
        <dbReference type="Proteomes" id="UP000053317"/>
    </source>
</evidence>
<comment type="caution">
    <text evidence="2">The sequence shown here is derived from an EMBL/GenBank/DDBJ whole genome shotgun (WGS) entry which is preliminary data.</text>
</comment>
<reference evidence="2 3" key="2">
    <citation type="submission" date="2015-05" db="EMBL/GenBank/DDBJ databases">
        <authorList>
            <person name="Morales-Cruz A."/>
            <person name="Amrine K.C."/>
            <person name="Cantu D."/>
        </authorList>
    </citation>
    <scope>NUCLEOTIDE SEQUENCE [LARGE SCALE GENOMIC DNA]</scope>
    <source>
        <strain evidence="2">UCRPC4</strain>
    </source>
</reference>
<keyword evidence="2" id="KW-0808">Transferase</keyword>
<dbReference type="EMBL" id="LCWF01000160">
    <property type="protein sequence ID" value="KKY16553.1"/>
    <property type="molecule type" value="Genomic_DNA"/>
</dbReference>
<gene>
    <name evidence="2" type="ORF">UCRPC4_g05890</name>
</gene>
<dbReference type="OrthoDB" id="47375at2759"/>
<sequence>MNLPQIKKPYIGLGILVFLIFLLLTSFHTETISRESISTFIKTPAQNPFMKSSAGVDNSTLGFGKITYITVEKSRERQRGMECIAHNAGFKMDRHYAFSPIGPDFLIETPKQKAMSAMLSHVEVLREIRSSGVSTALILEDDIDFDLRIRPSLANIAKAVSNYSNPGSQYDIAHPWGTGWDIVWLGYCCGYPWDNIDIVSIPDPIVNAKQLDPTMYIGKTANGTVGNRLIFKAHDNICTLAYAVSYEGAGKILGHIQNQTHSNEPWDLRLNGFIRDGKITSIATHPPVFLTGKGYKSVIHEKPVGETVEKPKTDKRAEGEEKPAKPKPLPGPVFKESSLDHCRKTWDELEQI</sequence>
<name>A0A0G2FXQ8_PHACM</name>
<organism evidence="2 3">
    <name type="scientific">Phaeomoniella chlamydospora</name>
    <name type="common">Phaeoacremonium chlamydosporum</name>
    <dbReference type="NCBI Taxonomy" id="158046"/>
    <lineage>
        <taxon>Eukaryota</taxon>
        <taxon>Fungi</taxon>
        <taxon>Dikarya</taxon>
        <taxon>Ascomycota</taxon>
        <taxon>Pezizomycotina</taxon>
        <taxon>Eurotiomycetes</taxon>
        <taxon>Chaetothyriomycetidae</taxon>
        <taxon>Phaeomoniellales</taxon>
        <taxon>Phaeomoniellaceae</taxon>
        <taxon>Phaeomoniella</taxon>
    </lineage>
</organism>
<reference evidence="2 3" key="1">
    <citation type="submission" date="2015-05" db="EMBL/GenBank/DDBJ databases">
        <title>Distinctive expansion of gene families associated with plant cell wall degradation and secondary metabolism in the genomes of grapevine trunk pathogens.</title>
        <authorList>
            <person name="Lawrence D.P."/>
            <person name="Travadon R."/>
            <person name="Rolshausen P.E."/>
            <person name="Baumgartner K."/>
        </authorList>
    </citation>
    <scope>NUCLEOTIDE SEQUENCE [LARGE SCALE GENOMIC DNA]</scope>
    <source>
        <strain evidence="2">UCRPC4</strain>
    </source>
</reference>
<evidence type="ECO:0000256" key="1">
    <source>
        <dbReference type="SAM" id="MobiDB-lite"/>
    </source>
</evidence>
<dbReference type="GO" id="GO:0016740">
    <property type="term" value="F:transferase activity"/>
    <property type="evidence" value="ECO:0007669"/>
    <property type="project" value="UniProtKB-KW"/>
</dbReference>
<dbReference type="AlphaFoldDB" id="A0A0G2FXQ8"/>
<protein>
    <submittedName>
        <fullName evidence="2">Putative glycosyltransferase family 25 protein</fullName>
    </submittedName>
</protein>
<keyword evidence="3" id="KW-1185">Reference proteome</keyword>
<feature type="region of interest" description="Disordered" evidence="1">
    <location>
        <begin position="302"/>
        <end position="337"/>
    </location>
</feature>
<accession>A0A0G2FXQ8</accession>
<feature type="compositionally biased region" description="Basic and acidic residues" evidence="1">
    <location>
        <begin position="302"/>
        <end position="324"/>
    </location>
</feature>
<evidence type="ECO:0000313" key="2">
    <source>
        <dbReference type="EMBL" id="KKY16553.1"/>
    </source>
</evidence>